<reference evidence="1 2" key="1">
    <citation type="journal article" date="2018" name="PLoS ONE">
        <title>The draft genome of Kipferlia bialata reveals reductive genome evolution in fornicate parasites.</title>
        <authorList>
            <person name="Tanifuji G."/>
            <person name="Takabayashi S."/>
            <person name="Kume K."/>
            <person name="Takagi M."/>
            <person name="Nakayama T."/>
            <person name="Kamikawa R."/>
            <person name="Inagaki Y."/>
            <person name="Hashimoto T."/>
        </authorList>
    </citation>
    <scope>NUCLEOTIDE SEQUENCE [LARGE SCALE GENOMIC DNA]</scope>
    <source>
        <strain evidence="1">NY0173</strain>
    </source>
</reference>
<feature type="non-terminal residue" evidence="1">
    <location>
        <position position="261"/>
    </location>
</feature>
<feature type="non-terminal residue" evidence="1">
    <location>
        <position position="1"/>
    </location>
</feature>
<organism evidence="1 2">
    <name type="scientific">Kipferlia bialata</name>
    <dbReference type="NCBI Taxonomy" id="797122"/>
    <lineage>
        <taxon>Eukaryota</taxon>
        <taxon>Metamonada</taxon>
        <taxon>Carpediemonas-like organisms</taxon>
        <taxon>Kipferlia</taxon>
    </lineage>
</organism>
<name>A0A9K3D993_9EUKA</name>
<accession>A0A9K3D993</accession>
<keyword evidence="2" id="KW-1185">Reference proteome</keyword>
<protein>
    <submittedName>
        <fullName evidence="1">Uncharacterized protein</fullName>
    </submittedName>
</protein>
<dbReference type="AlphaFoldDB" id="A0A9K3D993"/>
<gene>
    <name evidence="1" type="ORF">KIPB_013976</name>
</gene>
<dbReference type="EMBL" id="BDIP01006934">
    <property type="protein sequence ID" value="GIQ90962.1"/>
    <property type="molecule type" value="Genomic_DNA"/>
</dbReference>
<evidence type="ECO:0000313" key="2">
    <source>
        <dbReference type="Proteomes" id="UP000265618"/>
    </source>
</evidence>
<dbReference type="Proteomes" id="UP000265618">
    <property type="component" value="Unassembled WGS sequence"/>
</dbReference>
<proteinExistence type="predicted"/>
<comment type="caution">
    <text evidence="1">The sequence shown here is derived from an EMBL/GenBank/DDBJ whole genome shotgun (WGS) entry which is preliminary data.</text>
</comment>
<sequence length="261" mass="28716">ALAAKVLVTRVASGRVFSKVLNPSVMHPIVSMLVDMISPREARDLVESVRQRQLGPLLESTVLMSILYRQLQDHAVSCPPTPPPPGDRATDFALALKGFIYGMRRKGWRMRGALERGDSFISSITVDRHTPRRGVQGVLEGGSVGSSGSEEEYPGGVVQYGPAFWNNLGNTLKVLGQEANGHDVRARSRRAERAGLDELSGADSIRAAAAELGMDQYASDIYGYHNPNHLNEEERQILKKNDIQFYPIVVYAKLDIQGFTK</sequence>
<evidence type="ECO:0000313" key="1">
    <source>
        <dbReference type="EMBL" id="GIQ90962.1"/>
    </source>
</evidence>